<organism evidence="2 3">
    <name type="scientific">Trifolium medium</name>
    <dbReference type="NCBI Taxonomy" id="97028"/>
    <lineage>
        <taxon>Eukaryota</taxon>
        <taxon>Viridiplantae</taxon>
        <taxon>Streptophyta</taxon>
        <taxon>Embryophyta</taxon>
        <taxon>Tracheophyta</taxon>
        <taxon>Spermatophyta</taxon>
        <taxon>Magnoliopsida</taxon>
        <taxon>eudicotyledons</taxon>
        <taxon>Gunneridae</taxon>
        <taxon>Pentapetalae</taxon>
        <taxon>rosids</taxon>
        <taxon>fabids</taxon>
        <taxon>Fabales</taxon>
        <taxon>Fabaceae</taxon>
        <taxon>Papilionoideae</taxon>
        <taxon>50 kb inversion clade</taxon>
        <taxon>NPAAA clade</taxon>
        <taxon>Hologalegina</taxon>
        <taxon>IRL clade</taxon>
        <taxon>Trifolieae</taxon>
        <taxon>Trifolium</taxon>
    </lineage>
</organism>
<protein>
    <submittedName>
        <fullName evidence="2">Growth-regulating factor 6-like</fullName>
    </submittedName>
</protein>
<feature type="non-terminal residue" evidence="2">
    <location>
        <position position="89"/>
    </location>
</feature>
<dbReference type="Proteomes" id="UP000265520">
    <property type="component" value="Unassembled WGS sequence"/>
</dbReference>
<evidence type="ECO:0000313" key="2">
    <source>
        <dbReference type="EMBL" id="MCI54439.1"/>
    </source>
</evidence>
<proteinExistence type="predicted"/>
<keyword evidence="3" id="KW-1185">Reference proteome</keyword>
<feature type="compositionally biased region" description="Polar residues" evidence="1">
    <location>
        <begin position="77"/>
        <end position="89"/>
    </location>
</feature>
<dbReference type="EMBL" id="LXQA010479176">
    <property type="protein sequence ID" value="MCI54439.1"/>
    <property type="molecule type" value="Genomic_DNA"/>
</dbReference>
<reference evidence="2 3" key="1">
    <citation type="journal article" date="2018" name="Front. Plant Sci.">
        <title>Red Clover (Trifolium pratense) and Zigzag Clover (T. medium) - A Picture of Genomic Similarities and Differences.</title>
        <authorList>
            <person name="Dluhosova J."/>
            <person name="Istvanek J."/>
            <person name="Nedelnik J."/>
            <person name="Repkova J."/>
        </authorList>
    </citation>
    <scope>NUCLEOTIDE SEQUENCE [LARGE SCALE GENOMIC DNA]</scope>
    <source>
        <strain evidence="3">cv. 10/8</strain>
        <tissue evidence="2">Leaf</tissue>
    </source>
</reference>
<name>A0A392T0C5_9FABA</name>
<accession>A0A392T0C5</accession>
<comment type="caution">
    <text evidence="2">The sequence shown here is derived from an EMBL/GenBank/DDBJ whole genome shotgun (WGS) entry which is preliminary data.</text>
</comment>
<feature type="region of interest" description="Disordered" evidence="1">
    <location>
        <begin position="18"/>
        <end position="89"/>
    </location>
</feature>
<evidence type="ECO:0000313" key="3">
    <source>
        <dbReference type="Proteomes" id="UP000265520"/>
    </source>
</evidence>
<sequence length="89" mass="8911">MGGPLGEVLHLSSTIAYNASDDHYGGGGGSNNSSALNLMTDGWDNHNSPPMGSSPTGVLQKTAFGSLSNSSAGSSPRAENNKTTQEGAS</sequence>
<feature type="compositionally biased region" description="Low complexity" evidence="1">
    <location>
        <begin position="66"/>
        <end position="75"/>
    </location>
</feature>
<feature type="compositionally biased region" description="Polar residues" evidence="1">
    <location>
        <begin position="45"/>
        <end position="65"/>
    </location>
</feature>
<evidence type="ECO:0000256" key="1">
    <source>
        <dbReference type="SAM" id="MobiDB-lite"/>
    </source>
</evidence>
<dbReference type="AlphaFoldDB" id="A0A392T0C5"/>